<evidence type="ECO:0000313" key="1">
    <source>
        <dbReference type="EMBL" id="SDY45089.1"/>
    </source>
</evidence>
<dbReference type="STRING" id="415015.SAMN05660462_00069"/>
<reference evidence="2" key="1">
    <citation type="submission" date="2016-10" db="EMBL/GenBank/DDBJ databases">
        <authorList>
            <person name="Varghese N."/>
            <person name="Submissions S."/>
        </authorList>
    </citation>
    <scope>NUCLEOTIDE SEQUENCE [LARGE SCALE GENOMIC DNA]</scope>
    <source>
        <strain evidence="2">DSM 21650</strain>
    </source>
</reference>
<evidence type="ECO:0000313" key="2">
    <source>
        <dbReference type="Proteomes" id="UP000198625"/>
    </source>
</evidence>
<proteinExistence type="predicted"/>
<dbReference type="AlphaFoldDB" id="A0A1H3JZN4"/>
<dbReference type="Proteomes" id="UP000198625">
    <property type="component" value="Unassembled WGS sequence"/>
</dbReference>
<name>A0A1H3JZN4_9FIRM</name>
<dbReference type="EMBL" id="FNQE01000001">
    <property type="protein sequence ID" value="SDY45089.1"/>
    <property type="molecule type" value="Genomic_DNA"/>
</dbReference>
<accession>A0A1H3JZN4</accession>
<keyword evidence="2" id="KW-1185">Reference proteome</keyword>
<sequence>MRILENYSSSDPRFLLVTKFFLYYLFPENSVVLKASVDEKVCVFCTRWKSNRINELKNILEQDLGTDDERHEVEFLISRLVDDDKNDISITVPSSILVIEKDRQGKKLCEFDGMIIYLNRKNNQVIFLEAKNTTNSPFFAKKCLGDKLKKLNIPFTEDSVEIRNYDAMLKISI</sequence>
<gene>
    <name evidence="1" type="ORF">SAMN05660462_00069</name>
</gene>
<organism evidence="1 2">
    <name type="scientific">Proteiniborus ethanoligenes</name>
    <dbReference type="NCBI Taxonomy" id="415015"/>
    <lineage>
        <taxon>Bacteria</taxon>
        <taxon>Bacillati</taxon>
        <taxon>Bacillota</taxon>
        <taxon>Clostridia</taxon>
        <taxon>Eubacteriales</taxon>
        <taxon>Proteiniborus</taxon>
    </lineage>
</organism>
<protein>
    <submittedName>
        <fullName evidence="1">Uncharacterized protein</fullName>
    </submittedName>
</protein>